<evidence type="ECO:0000313" key="1">
    <source>
        <dbReference type="EMBL" id="SVD16864.1"/>
    </source>
</evidence>
<protein>
    <submittedName>
        <fullName evidence="1">Uncharacterized protein</fullName>
    </submittedName>
</protein>
<dbReference type="Pfam" id="PF19663">
    <property type="entry name" value="DUF6166"/>
    <property type="match status" value="1"/>
</dbReference>
<organism evidence="1">
    <name type="scientific">marine metagenome</name>
    <dbReference type="NCBI Taxonomy" id="408172"/>
    <lineage>
        <taxon>unclassified sequences</taxon>
        <taxon>metagenomes</taxon>
        <taxon>ecological metagenomes</taxon>
    </lineage>
</organism>
<reference evidence="1" key="1">
    <citation type="submission" date="2018-05" db="EMBL/GenBank/DDBJ databases">
        <authorList>
            <person name="Lanie J.A."/>
            <person name="Ng W.-L."/>
            <person name="Kazmierczak K.M."/>
            <person name="Andrzejewski T.M."/>
            <person name="Davidsen T.M."/>
            <person name="Wayne K.J."/>
            <person name="Tettelin H."/>
            <person name="Glass J.I."/>
            <person name="Rusch D."/>
            <person name="Podicherti R."/>
            <person name="Tsui H.-C.T."/>
            <person name="Winkler M.E."/>
        </authorList>
    </citation>
    <scope>NUCLEOTIDE SEQUENCE</scope>
</reference>
<sequence length="85" mass="9799">MEQPTKTIRRYRGDRTQDGAEVWVDGTPLPSRTDLKKISRDGLFEWSYEGAEPTQLALAMLANHLQDDTNALFLHETFMKRVVAY</sequence>
<dbReference type="AlphaFoldDB" id="A0A382T3W8"/>
<proteinExistence type="predicted"/>
<name>A0A382T3W8_9ZZZZ</name>
<dbReference type="EMBL" id="UINC01133749">
    <property type="protein sequence ID" value="SVD16864.1"/>
    <property type="molecule type" value="Genomic_DNA"/>
</dbReference>
<feature type="non-terminal residue" evidence="1">
    <location>
        <position position="85"/>
    </location>
</feature>
<gene>
    <name evidence="1" type="ORF">METZ01_LOCUS369718</name>
</gene>
<dbReference type="InterPro" id="IPR046164">
    <property type="entry name" value="DUF6166"/>
</dbReference>
<accession>A0A382T3W8</accession>